<dbReference type="SUPFAM" id="SSF54427">
    <property type="entry name" value="NTF2-like"/>
    <property type="match status" value="1"/>
</dbReference>
<dbReference type="AlphaFoldDB" id="A0A7J7IFK0"/>
<dbReference type="InterPro" id="IPR007379">
    <property type="entry name" value="Tim44-like_dom"/>
</dbReference>
<feature type="region of interest" description="Disordered" evidence="1">
    <location>
        <begin position="81"/>
        <end position="117"/>
    </location>
</feature>
<proteinExistence type="predicted"/>
<organism evidence="3 4">
    <name type="scientific">Cyanidiococcus yangmingshanensis</name>
    <dbReference type="NCBI Taxonomy" id="2690220"/>
    <lineage>
        <taxon>Eukaryota</taxon>
        <taxon>Rhodophyta</taxon>
        <taxon>Bangiophyceae</taxon>
        <taxon>Cyanidiales</taxon>
        <taxon>Cyanidiaceae</taxon>
        <taxon>Cyanidiococcus</taxon>
    </lineage>
</organism>
<feature type="domain" description="Tim44-like" evidence="2">
    <location>
        <begin position="144"/>
        <end position="235"/>
    </location>
</feature>
<comment type="caution">
    <text evidence="3">The sequence shown here is derived from an EMBL/GenBank/DDBJ whole genome shotgun (WGS) entry which is preliminary data.</text>
</comment>
<reference evidence="3 4" key="1">
    <citation type="journal article" date="2020" name="J. Phycol.">
        <title>Comparative genome analysis reveals Cyanidiococcus gen. nov., a new extremophilic red algal genus sister to Cyanidioschyzon (Cyanidioschyzonaceae, Rhodophyta).</title>
        <authorList>
            <person name="Liu S.-L."/>
            <person name="Chiang Y.-R."/>
            <person name="Yoon H.S."/>
            <person name="Fu H.-Y."/>
        </authorList>
    </citation>
    <scope>NUCLEOTIDE SEQUENCE [LARGE SCALE GENOMIC DNA]</scope>
    <source>
        <strain evidence="3 4">THAL066</strain>
    </source>
</reference>
<dbReference type="InterPro" id="IPR032710">
    <property type="entry name" value="NTF2-like_dom_sf"/>
</dbReference>
<dbReference type="EMBL" id="VWRR01000013">
    <property type="protein sequence ID" value="KAF6001788.1"/>
    <property type="molecule type" value="Genomic_DNA"/>
</dbReference>
<accession>A0A7J7IFK0</accession>
<dbReference type="OrthoDB" id="10438995at2759"/>
<sequence length="302" mass="35013">MFRSVARAARQRHGDLWLRLWTRKVYTPNTTGARIAGSMRGPRVLRGEVNRETAFRSFQSASERLRLVRVSFGWFSEPRPWLSSDQQTATPSKPNNDVETVGDESERDSTLPPLPPPPPLSAIPVWRQLKIRWHLLQLERIWPPPVFDLREFLQGAQFAFQQVCNALAQNRIDTLGDAVNEQVTKALRDTLDAYERERLQVAMVVERVTDAQIVNLRVRYDFDRRLFIDVDVELVACFSTTWSRLDGSVLKRELHAWRKPVWRFEALLAERLDVASSWPMGLALPQMRLAPEPEWQLVHILN</sequence>
<dbReference type="Pfam" id="PF04280">
    <property type="entry name" value="Tim44"/>
    <property type="match status" value="1"/>
</dbReference>
<keyword evidence="4" id="KW-1185">Reference proteome</keyword>
<feature type="compositionally biased region" description="Polar residues" evidence="1">
    <location>
        <begin position="83"/>
        <end position="98"/>
    </location>
</feature>
<evidence type="ECO:0000256" key="1">
    <source>
        <dbReference type="SAM" id="MobiDB-lite"/>
    </source>
</evidence>
<gene>
    <name evidence="3" type="ORF">F1559_003424</name>
</gene>
<evidence type="ECO:0000313" key="3">
    <source>
        <dbReference type="EMBL" id="KAF6001788.1"/>
    </source>
</evidence>
<protein>
    <recommendedName>
        <fullName evidence="2">Tim44-like domain-containing protein</fullName>
    </recommendedName>
</protein>
<dbReference type="Gene3D" id="3.10.450.240">
    <property type="match status" value="1"/>
</dbReference>
<evidence type="ECO:0000259" key="2">
    <source>
        <dbReference type="Pfam" id="PF04280"/>
    </source>
</evidence>
<dbReference type="Proteomes" id="UP000530660">
    <property type="component" value="Unassembled WGS sequence"/>
</dbReference>
<name>A0A7J7IFK0_9RHOD</name>
<evidence type="ECO:0000313" key="4">
    <source>
        <dbReference type="Proteomes" id="UP000530660"/>
    </source>
</evidence>